<keyword evidence="2" id="KW-0479">Metal-binding</keyword>
<dbReference type="Proteomes" id="UP001153678">
    <property type="component" value="Unassembled WGS sequence"/>
</dbReference>
<dbReference type="EMBL" id="CAMKVN010007750">
    <property type="protein sequence ID" value="CAI2191813.1"/>
    <property type="molecule type" value="Genomic_DNA"/>
</dbReference>
<dbReference type="OrthoDB" id="2427106at2759"/>
<evidence type="ECO:0000256" key="4">
    <source>
        <dbReference type="ARBA" id="ARBA00022833"/>
    </source>
</evidence>
<evidence type="ECO:0000313" key="7">
    <source>
        <dbReference type="Proteomes" id="UP001153678"/>
    </source>
</evidence>
<reference evidence="6" key="1">
    <citation type="submission" date="2022-08" db="EMBL/GenBank/DDBJ databases">
        <authorList>
            <person name="Kallberg Y."/>
            <person name="Tangrot J."/>
            <person name="Rosling A."/>
        </authorList>
    </citation>
    <scope>NUCLEOTIDE SEQUENCE</scope>
    <source>
        <strain evidence="6">Wild A</strain>
    </source>
</reference>
<comment type="caution">
    <text evidence="6">The sequence shown here is derived from an EMBL/GenBank/DDBJ whole genome shotgun (WGS) entry which is preliminary data.</text>
</comment>
<dbReference type="InterPro" id="IPR012337">
    <property type="entry name" value="RNaseH-like_sf"/>
</dbReference>
<dbReference type="GO" id="GO:0005634">
    <property type="term" value="C:nucleus"/>
    <property type="evidence" value="ECO:0007669"/>
    <property type="project" value="UniProtKB-SubCell"/>
</dbReference>
<feature type="non-terminal residue" evidence="6">
    <location>
        <position position="401"/>
    </location>
</feature>
<proteinExistence type="predicted"/>
<dbReference type="GO" id="GO:0008270">
    <property type="term" value="F:zinc ion binding"/>
    <property type="evidence" value="ECO:0007669"/>
    <property type="project" value="UniProtKB-KW"/>
</dbReference>
<evidence type="ECO:0000256" key="2">
    <source>
        <dbReference type="ARBA" id="ARBA00022723"/>
    </source>
</evidence>
<gene>
    <name evidence="6" type="ORF">FWILDA_LOCUS15260</name>
</gene>
<evidence type="ECO:0000256" key="3">
    <source>
        <dbReference type="ARBA" id="ARBA00022771"/>
    </source>
</evidence>
<keyword evidence="5" id="KW-0539">Nucleus</keyword>
<dbReference type="SUPFAM" id="SSF140996">
    <property type="entry name" value="Hermes dimerisation domain"/>
    <property type="match status" value="1"/>
</dbReference>
<keyword evidence="3" id="KW-0863">Zinc-finger</keyword>
<evidence type="ECO:0000256" key="1">
    <source>
        <dbReference type="ARBA" id="ARBA00004123"/>
    </source>
</evidence>
<dbReference type="SUPFAM" id="SSF53098">
    <property type="entry name" value="Ribonuclease H-like"/>
    <property type="match status" value="1"/>
</dbReference>
<name>A0A9W4WZY5_9GLOM</name>
<organism evidence="6 7">
    <name type="scientific">Funneliformis geosporum</name>
    <dbReference type="NCBI Taxonomy" id="1117311"/>
    <lineage>
        <taxon>Eukaryota</taxon>
        <taxon>Fungi</taxon>
        <taxon>Fungi incertae sedis</taxon>
        <taxon>Mucoromycota</taxon>
        <taxon>Glomeromycotina</taxon>
        <taxon>Glomeromycetes</taxon>
        <taxon>Glomerales</taxon>
        <taxon>Glomeraceae</taxon>
        <taxon>Funneliformis</taxon>
    </lineage>
</organism>
<dbReference type="AlphaFoldDB" id="A0A9W4WZY5"/>
<keyword evidence="7" id="KW-1185">Reference proteome</keyword>
<protein>
    <submittedName>
        <fullName evidence="6">18369_t:CDS:1</fullName>
    </submittedName>
</protein>
<sequence>MSSTNSLEIKQSLKRSRNFDTNNRSTSFAKQFFEIYLVPENEEEPVSKRAKCLFEGCKTDYIWLRSTSNMIGHLRSSHYIIKSTKTAKEIFNKSKSEHLPEPLNHVQQSYLTQQLIRFILSGTLPLSIVNNEEFKIFCNSLDPRFRVPGVNIIKTMIFDAHNWTNNLIKNKIAETAEHVALALDIWSSRVHDAYLGLTCHWLTSEFKLYDIMLDMIDFPESHTATEILIKIQSELVKFDIKELLDVIKDVETRWNSTFHAIQRLIILQPSIKHLRSSFLNNTASDIRKEATEILGGSKYSTLDVTIPAIRELEYHLKSIGKSPLNIGLYGSFLDPRFKKLLFITNNELKHQIIDDLRKQYTQLLESSSFPISTVQVNSDNNSKMQSFFCSFIEDNEQNEFD</sequence>
<dbReference type="PANTHER" id="PTHR46481:SF10">
    <property type="entry name" value="ZINC FINGER BED DOMAIN-CONTAINING PROTEIN 39"/>
    <property type="match status" value="1"/>
</dbReference>
<dbReference type="InterPro" id="IPR052035">
    <property type="entry name" value="ZnF_BED_domain_contain"/>
</dbReference>
<evidence type="ECO:0000256" key="5">
    <source>
        <dbReference type="ARBA" id="ARBA00023242"/>
    </source>
</evidence>
<comment type="subcellular location">
    <subcellularLocation>
        <location evidence="1">Nucleus</location>
    </subcellularLocation>
</comment>
<accession>A0A9W4WZY5</accession>
<evidence type="ECO:0000313" key="6">
    <source>
        <dbReference type="EMBL" id="CAI2191813.1"/>
    </source>
</evidence>
<keyword evidence="4" id="KW-0862">Zinc</keyword>
<dbReference type="PANTHER" id="PTHR46481">
    <property type="entry name" value="ZINC FINGER BED DOMAIN-CONTAINING PROTEIN 4"/>
    <property type="match status" value="1"/>
</dbReference>